<feature type="compositionally biased region" description="Low complexity" evidence="2">
    <location>
        <begin position="555"/>
        <end position="572"/>
    </location>
</feature>
<dbReference type="Gene3D" id="1.25.10.10">
    <property type="entry name" value="Leucine-rich Repeat Variant"/>
    <property type="match status" value="3"/>
</dbReference>
<dbReference type="PROSITE" id="PS51271">
    <property type="entry name" value="WAPL"/>
    <property type="match status" value="1"/>
</dbReference>
<dbReference type="Pfam" id="PF07814">
    <property type="entry name" value="WAPL"/>
    <property type="match status" value="2"/>
</dbReference>
<evidence type="ECO:0000256" key="1">
    <source>
        <dbReference type="ARBA" id="ARBA00006854"/>
    </source>
</evidence>
<feature type="region of interest" description="Disordered" evidence="2">
    <location>
        <begin position="539"/>
        <end position="604"/>
    </location>
</feature>
<dbReference type="InterPro" id="IPR011989">
    <property type="entry name" value="ARM-like"/>
</dbReference>
<feature type="compositionally biased region" description="Polar residues" evidence="2">
    <location>
        <begin position="331"/>
        <end position="355"/>
    </location>
</feature>
<proteinExistence type="inferred from homology"/>
<feature type="domain" description="WAPL" evidence="3">
    <location>
        <begin position="609"/>
        <end position="1462"/>
    </location>
</feature>
<feature type="compositionally biased region" description="Acidic residues" evidence="2">
    <location>
        <begin position="288"/>
        <end position="306"/>
    </location>
</feature>
<dbReference type="InterPro" id="IPR012502">
    <property type="entry name" value="WAPL_dom"/>
</dbReference>
<gene>
    <name evidence="4" type="ORF">TCMB3V08_LOCUS3961</name>
</gene>
<comment type="similarity">
    <text evidence="1">Belongs to the WAPL family.</text>
</comment>
<dbReference type="InterPro" id="IPR012337">
    <property type="entry name" value="RNaseH-like_sf"/>
</dbReference>
<feature type="compositionally biased region" description="Basic and acidic residues" evidence="2">
    <location>
        <begin position="468"/>
        <end position="483"/>
    </location>
</feature>
<dbReference type="PANTHER" id="PTHR22100:SF13">
    <property type="entry name" value="WINGS APART-LIKE PROTEIN HOMOLOG"/>
    <property type="match status" value="1"/>
</dbReference>
<accession>A0A7R9P5T4</accession>
<evidence type="ECO:0000256" key="2">
    <source>
        <dbReference type="SAM" id="MobiDB-lite"/>
    </source>
</evidence>
<organism evidence="4">
    <name type="scientific">Timema californicum</name>
    <name type="common">California timema</name>
    <name type="synonym">Walking stick</name>
    <dbReference type="NCBI Taxonomy" id="61474"/>
    <lineage>
        <taxon>Eukaryota</taxon>
        <taxon>Metazoa</taxon>
        <taxon>Ecdysozoa</taxon>
        <taxon>Arthropoda</taxon>
        <taxon>Hexapoda</taxon>
        <taxon>Insecta</taxon>
        <taxon>Pterygota</taxon>
        <taxon>Neoptera</taxon>
        <taxon>Polyneoptera</taxon>
        <taxon>Phasmatodea</taxon>
        <taxon>Timematodea</taxon>
        <taxon>Timematoidea</taxon>
        <taxon>Timematidae</taxon>
        <taxon>Timema</taxon>
    </lineage>
</organism>
<feature type="region of interest" description="Disordered" evidence="2">
    <location>
        <begin position="260"/>
        <end position="398"/>
    </location>
</feature>
<feature type="compositionally biased region" description="Low complexity" evidence="2">
    <location>
        <begin position="485"/>
        <end position="503"/>
    </location>
</feature>
<feature type="region of interest" description="Disordered" evidence="2">
    <location>
        <begin position="220"/>
        <end position="239"/>
    </location>
</feature>
<protein>
    <submittedName>
        <fullName evidence="4">(California timema) hypothetical protein</fullName>
    </submittedName>
</protein>
<dbReference type="InterPro" id="IPR022771">
    <property type="entry name" value="WAPL_C"/>
</dbReference>
<feature type="compositionally biased region" description="Basic and acidic residues" evidence="2">
    <location>
        <begin position="313"/>
        <end position="330"/>
    </location>
</feature>
<sequence>MDGPSRCQHLPPCLGAIRKCTTASPICYVQRAYSSISYSMRTATVQLPLSPPGPWANGESYHAPRSGVPTTTNVLPLPEHDGLHGSKAAPVKPAVAKPKKFFKSRNIDAATPLDQPGPLNTYRNTNHNTGYASHQPAKKYGRANYGGTRGSAPPATSAAKKFFTSSNRAVPPLDEQTEAMNLTSPTKPPPREENKPPIVIRIFKGTAQLVNEVNETKESLVLTHQQPPPPPETKCTLRITRRRNLSEANSDFEYVSSLGSVESSDRVTRSSDSATSPPLSKRSRDHTEDEPSNQDPDEQASDEEEPPASPVGKEQDPIEEVLSRMHERDSVGSTASEQVLDNTLSVEVDGSSTHVDTQETENLEQTLGSATPPQEAATPQNAEPSQETVVTSSELELEDQEKLMKANEILSSTYVDFNSASEKLLRPDTPTAPANKLFLEHNWFSDSEDSNSIADQINTIASSQEADFQAKKAEDPEERDAPKDFSQSSSLSKSEFSSQELESGSSERAGSPFQKKGSIFKSRSLLSNGSRKRLALYKHKWSDDKEGGSKAGGNTSPSSTIPSQQTSSTTYSDFEEEFEPDKLTRVTSRPAADSDPLDEQESITSVKCPRKAKGFYTVVRNVKKAHQIQESGEFQEFNDDVEYILDALQDNNPIGTRCLSAITLASKCMAPAFRMHVRAHGTVTKFFKSLHDATKDQSLGLCTATVMFVLSQDRLNMDLDRHSLELMLNLLESDASHRNALDDCGMSSSQLHKNKQKVRELCAEIKSQGHANHLNIDNITASIETTERRGREEIKARDGALEYLSRVGQLAQQYTRMPPYQLTQQYTRIPPYLYLVGQLAMETLLSLTSRRAGEWFKEELRTLGGLEHIVKTICECCRQIDDYVVEWTDALLDKLRKVDRCLKVLENAKAIVEHYSRSPSTRKRLHTVMEEMVLPVLELIQFVDPRWSSEYNMLSRLHAVRKAVGAELANSENNIEILTEVEWKQAAGIVEVLGPLADATKEISGDSYPTSSMKDGVMFARSLDKALKSRFSFYDSDPIFCPSMLCDPRFRGVLIDDMVAVNTLAIEVKKLSDKSSLEPNVKDEHPSCSSSSSGLWSSFDSIPNTTQPAIDNNSEVKDYLNEPRVTHQNEENQVYLLNYGNGVLLDTLVRLYCQCDSEISLYPCTNPADKESVGAVIREVLLSTLKVLINLTHDFNNHSYGSALAGERTGLVDACLHLLLQVPNYVPEDKKFDLLVLALILLINLVESCHANRKLLFEAKAPADPEIIFHQDTKTAVEALIALFYHQEDLARAEEMKTDAILDGKKEGGDSETNNAPPKSQEEFIEETIAKCKLKPLSSVISSTSHNKYLQSPSLVYCETIRPTTEVVAPLPPIREYLFLTLFAKTAPNTCIDALESRVLVLQKAGRNMEHTLIGAYISLLLGYLIMDSKDYELYVRQCLPEGNFEVMGSVLQKVLNFMTLTASAVGSNRGIAQTERVIKCLLQSDAQAAASANQSSATLDSSSEPVELDLSMSMDVMKTNDLVS</sequence>
<feature type="region of interest" description="Disordered" evidence="2">
    <location>
        <begin position="175"/>
        <end position="196"/>
    </location>
</feature>
<feature type="region of interest" description="Disordered" evidence="2">
    <location>
        <begin position="1303"/>
        <end position="1322"/>
    </location>
</feature>
<reference evidence="4" key="1">
    <citation type="submission" date="2020-11" db="EMBL/GenBank/DDBJ databases">
        <authorList>
            <person name="Tran Van P."/>
        </authorList>
    </citation>
    <scope>NUCLEOTIDE SEQUENCE</scope>
</reference>
<feature type="region of interest" description="Disordered" evidence="2">
    <location>
        <begin position="461"/>
        <end position="524"/>
    </location>
</feature>
<dbReference type="InterPro" id="IPR039874">
    <property type="entry name" value="WAPL"/>
</dbReference>
<dbReference type="EMBL" id="OE180430">
    <property type="protein sequence ID" value="CAD7571284.1"/>
    <property type="molecule type" value="Genomic_DNA"/>
</dbReference>
<dbReference type="SUPFAM" id="SSF53098">
    <property type="entry name" value="Ribonuclease H-like"/>
    <property type="match status" value="1"/>
</dbReference>
<dbReference type="PANTHER" id="PTHR22100">
    <property type="entry name" value="WINGS APART-LIKE PROTEIN HOMOLOG"/>
    <property type="match status" value="1"/>
</dbReference>
<evidence type="ECO:0000313" key="4">
    <source>
        <dbReference type="EMBL" id="CAD7571284.1"/>
    </source>
</evidence>
<feature type="compositionally biased region" description="Polar residues" evidence="2">
    <location>
        <begin position="363"/>
        <end position="394"/>
    </location>
</feature>
<name>A0A7R9P5T4_TIMCA</name>
<evidence type="ECO:0000259" key="3">
    <source>
        <dbReference type="PROSITE" id="PS51271"/>
    </source>
</evidence>